<evidence type="ECO:0000256" key="2">
    <source>
        <dbReference type="ARBA" id="ARBA00022553"/>
    </source>
</evidence>
<keyword evidence="1" id="KW-0596">Phosphopantetheine</keyword>
<dbReference type="PANTHER" id="PTHR43439:SF2">
    <property type="entry name" value="ENZYME, PUTATIVE (JCVI)-RELATED"/>
    <property type="match status" value="1"/>
</dbReference>
<sequence length="1057" mass="116907">MPQTLLNSSACTLPDSFVQFCSDQSASTFCWNVKVDSDSTLSISDRTRADLIQDATATAQRFLHFGLSRRQCGAPLVNVCFFARSGYDIFVGFLAALINRWTPTLISDKNSPEGVIHLVRASGSQCLFVDATHPDLIDLVQRQVPNLQIIPLQSDNGTTLQPPVTYPPINQDHDLLDLDMVAYNLHTSGSTGHPKLIPITHRQWYDQTMRLTPFPGRAVCTPMPMFHTVGLTCLTKFTIGAGCIPVIIESTRPCTGELLCHILSRFNGAICVTPPSLLEQISLMGEGAIQTLGSTHMVLFAGAPLQEPVGNRLASHGVNIISAFGTTETGQLTVADISSDDPLDWPYVRFIDPSEITLVDVPNASDLRRLVVKPGRFVSSDLVNHHNPIGFSSGDLWREHPTRKGIPNNFHAIYFINMTTVLCNGEKTDNEQLGRAFYGLFKGQVAILSLDIESLVLKNSFVERVVVFGEGRLQNGLLVLPKAISWSNADFATSLQSTTQHMNSIVPKHSRVVQALVILGDPKKPFVLTDKGTIRRHETLALYSQEIQEAYTALDSGSPFRPLPLKDDYKGVLMYIQAIAARVLGVEVAVEDDLFSRGMDSLSAANFTAYLTPLWKLVRDTELPRNIVYKYSSIDSLHQVITGRISHNMNRNNAEHIDAIIKKWTFPNPAPAKRLSYLEHTSRNMDDDRLIVLLTGSTGTFGSHVLSELVRREGVHAVYCLDRANPRSLGAHTQRIRYEAAPGKGDTKVESWSMNLGESDFGLDPETVQKIHRDVTHIVHCAWDVNFNHELEHFLDPHVRALHTMLELSASSVRTKAPCIFFISSVSAVANYSGPEHAIPEVTFNSSSLPLDQGYAQSKYVAERVLIDASRAANIPVTIVRAGQLAGNTTLGAWNVMEHIPIFIQACFSLKLMPSQIPNLSWTPIDVASAILVDIVLKDPYSDATNLLVRHIDSPEELASSDFLQWMVEASGNSIVLVSNEKWLDSVRNSSMVLKAKHLLPFFEQWLSNAAHCRHRVLSVQDTKLLSESFSRAHITPELFGQYVNFILKSNSSSSSV</sequence>
<feature type="domain" description="Thioester reductase (TE)" evidence="5">
    <location>
        <begin position="694"/>
        <end position="929"/>
    </location>
</feature>
<dbReference type="Pfam" id="PF07993">
    <property type="entry name" value="NAD_binding_4"/>
    <property type="match status" value="1"/>
</dbReference>
<dbReference type="InterPro" id="IPR000873">
    <property type="entry name" value="AMP-dep_synth/lig_dom"/>
</dbReference>
<dbReference type="Gene3D" id="3.40.50.720">
    <property type="entry name" value="NAD(P)-binding Rossmann-like Domain"/>
    <property type="match status" value="1"/>
</dbReference>
<dbReference type="SUPFAM" id="SSF56801">
    <property type="entry name" value="Acetyl-CoA synthetase-like"/>
    <property type="match status" value="1"/>
</dbReference>
<dbReference type="Gene3D" id="3.40.50.12780">
    <property type="entry name" value="N-terminal domain of ligase-like"/>
    <property type="match status" value="1"/>
</dbReference>
<dbReference type="GeneID" id="64601475"/>
<evidence type="ECO:0000259" key="3">
    <source>
        <dbReference type="Pfam" id="PF00501"/>
    </source>
</evidence>
<protein>
    <submittedName>
        <fullName evidence="6">Uncharacterized protein</fullName>
    </submittedName>
</protein>
<comment type="caution">
    <text evidence="6">The sequence shown here is derived from an EMBL/GenBank/DDBJ whole genome shotgun (WGS) entry which is preliminary data.</text>
</comment>
<accession>A0A9P7ACH0</accession>
<dbReference type="SUPFAM" id="SSF51735">
    <property type="entry name" value="NAD(P)-binding Rossmann-fold domains"/>
    <property type="match status" value="1"/>
</dbReference>
<evidence type="ECO:0000313" key="7">
    <source>
        <dbReference type="Proteomes" id="UP000719766"/>
    </source>
</evidence>
<dbReference type="OrthoDB" id="429813at2759"/>
<dbReference type="Pfam" id="PF00501">
    <property type="entry name" value="AMP-binding"/>
    <property type="match status" value="1"/>
</dbReference>
<keyword evidence="2" id="KW-0597">Phosphoprotein</keyword>
<dbReference type="EMBL" id="JABBWE010000098">
    <property type="protein sequence ID" value="KAG1786093.1"/>
    <property type="molecule type" value="Genomic_DNA"/>
</dbReference>
<keyword evidence="7" id="KW-1185">Reference proteome</keyword>
<reference evidence="6" key="1">
    <citation type="journal article" date="2020" name="New Phytol.">
        <title>Comparative genomics reveals dynamic genome evolution in host specialist ectomycorrhizal fungi.</title>
        <authorList>
            <person name="Lofgren L.A."/>
            <person name="Nguyen N.H."/>
            <person name="Vilgalys R."/>
            <person name="Ruytinx J."/>
            <person name="Liao H.L."/>
            <person name="Branco S."/>
            <person name="Kuo A."/>
            <person name="LaButti K."/>
            <person name="Lipzen A."/>
            <person name="Andreopoulos W."/>
            <person name="Pangilinan J."/>
            <person name="Riley R."/>
            <person name="Hundley H."/>
            <person name="Na H."/>
            <person name="Barry K."/>
            <person name="Grigoriev I.V."/>
            <person name="Stajich J.E."/>
            <person name="Kennedy P.G."/>
        </authorList>
    </citation>
    <scope>NUCLEOTIDE SEQUENCE</scope>
    <source>
        <strain evidence="6">S12</strain>
    </source>
</reference>
<feature type="domain" description="AMP-dependent synthetase/ligase" evidence="3">
    <location>
        <begin position="47"/>
        <end position="340"/>
    </location>
</feature>
<dbReference type="AlphaFoldDB" id="A0A9P7ACH0"/>
<organism evidence="6 7">
    <name type="scientific">Suillus plorans</name>
    <dbReference type="NCBI Taxonomy" id="116603"/>
    <lineage>
        <taxon>Eukaryota</taxon>
        <taxon>Fungi</taxon>
        <taxon>Dikarya</taxon>
        <taxon>Basidiomycota</taxon>
        <taxon>Agaricomycotina</taxon>
        <taxon>Agaricomycetes</taxon>
        <taxon>Agaricomycetidae</taxon>
        <taxon>Boletales</taxon>
        <taxon>Suillineae</taxon>
        <taxon>Suillaceae</taxon>
        <taxon>Suillus</taxon>
    </lineage>
</organism>
<dbReference type="InterPro" id="IPR036291">
    <property type="entry name" value="NAD(P)-bd_dom_sf"/>
</dbReference>
<dbReference type="InterPro" id="IPR036736">
    <property type="entry name" value="ACP-like_sf"/>
</dbReference>
<dbReference type="PANTHER" id="PTHR43439">
    <property type="entry name" value="PHENYLACETATE-COENZYME A LIGASE"/>
    <property type="match status" value="1"/>
</dbReference>
<dbReference type="InterPro" id="IPR013120">
    <property type="entry name" value="FAR_NAD-bd"/>
</dbReference>
<dbReference type="Pfam" id="PF00550">
    <property type="entry name" value="PP-binding"/>
    <property type="match status" value="1"/>
</dbReference>
<gene>
    <name evidence="6" type="ORF">HD556DRAFT_1450078</name>
</gene>
<name>A0A9P7ACH0_9AGAM</name>
<dbReference type="InterPro" id="IPR042099">
    <property type="entry name" value="ANL_N_sf"/>
</dbReference>
<dbReference type="Pfam" id="PF23562">
    <property type="entry name" value="AMP-binding_C_3"/>
    <property type="match status" value="1"/>
</dbReference>
<dbReference type="Gene3D" id="1.10.1200.10">
    <property type="entry name" value="ACP-like"/>
    <property type="match status" value="1"/>
</dbReference>
<feature type="domain" description="Carrier" evidence="4">
    <location>
        <begin position="575"/>
        <end position="611"/>
    </location>
</feature>
<dbReference type="InterPro" id="IPR009081">
    <property type="entry name" value="PP-bd_ACP"/>
</dbReference>
<evidence type="ECO:0000259" key="5">
    <source>
        <dbReference type="Pfam" id="PF07993"/>
    </source>
</evidence>
<dbReference type="InterPro" id="IPR051414">
    <property type="entry name" value="Adenylate-forming_Reductase"/>
</dbReference>
<dbReference type="RefSeq" id="XP_041153571.1">
    <property type="nucleotide sequence ID" value="XM_041307711.1"/>
</dbReference>
<dbReference type="Proteomes" id="UP000719766">
    <property type="component" value="Unassembled WGS sequence"/>
</dbReference>
<evidence type="ECO:0000259" key="4">
    <source>
        <dbReference type="Pfam" id="PF00550"/>
    </source>
</evidence>
<proteinExistence type="predicted"/>
<evidence type="ECO:0000256" key="1">
    <source>
        <dbReference type="ARBA" id="ARBA00022450"/>
    </source>
</evidence>
<dbReference type="SUPFAM" id="SSF47336">
    <property type="entry name" value="ACP-like"/>
    <property type="match status" value="1"/>
</dbReference>
<evidence type="ECO:0000313" key="6">
    <source>
        <dbReference type="EMBL" id="KAG1786093.1"/>
    </source>
</evidence>